<dbReference type="InterPro" id="IPR032330">
    <property type="entry name" value="EF-G-binding_C"/>
</dbReference>
<evidence type="ECO:0000259" key="1">
    <source>
        <dbReference type="Pfam" id="PF16571"/>
    </source>
</evidence>
<evidence type="ECO:0000313" key="3">
    <source>
        <dbReference type="Proteomes" id="UP001500751"/>
    </source>
</evidence>
<feature type="domain" description="Elongation factor G-binding protein C-terminal treble-clef zinc-finger" evidence="1">
    <location>
        <begin position="8"/>
        <end position="163"/>
    </location>
</feature>
<dbReference type="Proteomes" id="UP001500751">
    <property type="component" value="Unassembled WGS sequence"/>
</dbReference>
<sequence>MKPLAEREIRGSFINLSKGESQRLSLPRDFDERPWDDLDFLGWREPGALDRAYLVAERDGGLVGVALRVAAGASRGFTATGICSLCQSARSGGDVALLTARRTGEAGRQGNSVGQHMCVDLACSLLLRGTKVAATDPDFYETLTLEEKIARMNASLDAFLARVRK</sequence>
<comment type="caution">
    <text evidence="2">The sequence shown here is derived from an EMBL/GenBank/DDBJ whole genome shotgun (WGS) entry which is preliminary data.</text>
</comment>
<organism evidence="2 3">
    <name type="scientific">Catenulispora yoronensis</name>
    <dbReference type="NCBI Taxonomy" id="450799"/>
    <lineage>
        <taxon>Bacteria</taxon>
        <taxon>Bacillati</taxon>
        <taxon>Actinomycetota</taxon>
        <taxon>Actinomycetes</taxon>
        <taxon>Catenulisporales</taxon>
        <taxon>Catenulisporaceae</taxon>
        <taxon>Catenulispora</taxon>
    </lineage>
</organism>
<proteinExistence type="predicted"/>
<evidence type="ECO:0000313" key="2">
    <source>
        <dbReference type="EMBL" id="GAA2064117.1"/>
    </source>
</evidence>
<name>A0ABP5H3U7_9ACTN</name>
<dbReference type="EMBL" id="BAAAQN010000094">
    <property type="protein sequence ID" value="GAA2064117.1"/>
    <property type="molecule type" value="Genomic_DNA"/>
</dbReference>
<gene>
    <name evidence="2" type="ORF">GCM10009839_89460</name>
</gene>
<protein>
    <submittedName>
        <fullName evidence="2">FBP domain-containing protein</fullName>
    </submittedName>
</protein>
<accession>A0ABP5H3U7</accession>
<dbReference type="Pfam" id="PF16571">
    <property type="entry name" value="FBP_C"/>
    <property type="match status" value="1"/>
</dbReference>
<keyword evidence="3" id="KW-1185">Reference proteome</keyword>
<dbReference type="RefSeq" id="WP_344671857.1">
    <property type="nucleotide sequence ID" value="NZ_BAAAQN010000094.1"/>
</dbReference>
<reference evidence="3" key="1">
    <citation type="journal article" date="2019" name="Int. J. Syst. Evol. Microbiol.">
        <title>The Global Catalogue of Microorganisms (GCM) 10K type strain sequencing project: providing services to taxonomists for standard genome sequencing and annotation.</title>
        <authorList>
            <consortium name="The Broad Institute Genomics Platform"/>
            <consortium name="The Broad Institute Genome Sequencing Center for Infectious Disease"/>
            <person name="Wu L."/>
            <person name="Ma J."/>
        </authorList>
    </citation>
    <scope>NUCLEOTIDE SEQUENCE [LARGE SCALE GENOMIC DNA]</scope>
    <source>
        <strain evidence="3">JCM 16014</strain>
    </source>
</reference>